<dbReference type="HOGENOM" id="CLU_028593_2_0_5"/>
<dbReference type="PATRIC" id="fig|1123269.5.peg.3649"/>
<sequence>MDPRLLRAYNDELLYLRESARAFGIEHAAVAGRLGLDAPGEPDPHVERLLEGVAFLGARVRLKLDDQFPQFTQYLLSALQPHYVAPTPSMCVVAFEPREGEAALGEGVAIERGTLLEAVAGDEGATRVAFRTAHPVTLWPFRIVEAEYLPTPASLSGLYPAIPADARAGLRLRIEAQAGASLRDLAPGSLPIHLDGAEIVPGELYRQLIGDCVAVSAGPPDGVTPAALPLPVQIGFDDDDALLPASLPSFRGYRLLSEYFAMPQRFHFVGLQGLARAFAGCTDRCDVVLFFRRAVPALAGAVHAGNFRLFATPAINLFEKQLDRVAVSGFDHEWQLIADRARPLDYELFRILTVTAHGEDGADGRPVAPLHDRAGLLHDWDHALSYTVRLRHRRLSTREQRARRRTDYLGTESWIGLTAPGDPQALDGVRELAVRALVTNRELPLRLRLGGATDFHVHGVPVRAVRAIVQPTRPRPPLAIGDAAWRVIAHLTPNYSALIGADGDAAALREHLALYARPEEAAHRRQIDGVLAIHARPVMRRAPGAAKGFVNGEGVLIRLDDASFDEARMFLFGAVVERFLAEFAAVNSFTETAFESVHEGRFVQWPARLSRRRPI</sequence>
<dbReference type="NCBIfam" id="TIGR03359">
    <property type="entry name" value="VI_chp_6"/>
    <property type="match status" value="1"/>
</dbReference>
<dbReference type="KEGG" id="ssan:NX02_18635"/>
<evidence type="ECO:0008006" key="3">
    <source>
        <dbReference type="Google" id="ProtNLM"/>
    </source>
</evidence>
<evidence type="ECO:0000313" key="2">
    <source>
        <dbReference type="Proteomes" id="UP000018851"/>
    </source>
</evidence>
<dbReference type="PANTHER" id="PTHR35370">
    <property type="entry name" value="CYTOPLASMIC PROTEIN-RELATED-RELATED"/>
    <property type="match status" value="1"/>
</dbReference>
<dbReference type="OrthoDB" id="9763676at2"/>
<dbReference type="RefSeq" id="WP_025293571.1">
    <property type="nucleotide sequence ID" value="NZ_CP006644.1"/>
</dbReference>
<gene>
    <name evidence="1" type="ORF">NX02_18635</name>
</gene>
<evidence type="ECO:0000313" key="1">
    <source>
        <dbReference type="EMBL" id="AHE55396.1"/>
    </source>
</evidence>
<proteinExistence type="predicted"/>
<reference evidence="1 2" key="1">
    <citation type="submission" date="2013-07" db="EMBL/GenBank/DDBJ databases">
        <title>Completed genome of Sphingomonas sanxanigenens NX02.</title>
        <authorList>
            <person name="Ma T."/>
            <person name="Huang H."/>
            <person name="Wu M."/>
            <person name="Li X."/>
            <person name="Li G."/>
        </authorList>
    </citation>
    <scope>NUCLEOTIDE SEQUENCE [LARGE SCALE GENOMIC DNA]</scope>
    <source>
        <strain evidence="1 2">NX02</strain>
    </source>
</reference>
<dbReference type="Pfam" id="PF05947">
    <property type="entry name" value="T6SS_TssF"/>
    <property type="match status" value="1"/>
</dbReference>
<organism evidence="1 2">
    <name type="scientific">Sphingomonas sanxanigenens DSM 19645 = NX02</name>
    <dbReference type="NCBI Taxonomy" id="1123269"/>
    <lineage>
        <taxon>Bacteria</taxon>
        <taxon>Pseudomonadati</taxon>
        <taxon>Pseudomonadota</taxon>
        <taxon>Alphaproteobacteria</taxon>
        <taxon>Sphingomonadales</taxon>
        <taxon>Sphingomonadaceae</taxon>
        <taxon>Sphingomonas</taxon>
    </lineage>
</organism>
<dbReference type="eggNOG" id="COG3519">
    <property type="taxonomic scope" value="Bacteria"/>
</dbReference>
<dbReference type="Proteomes" id="UP000018851">
    <property type="component" value="Chromosome"/>
</dbReference>
<dbReference type="InterPro" id="IPR010272">
    <property type="entry name" value="T6SS_TssF"/>
</dbReference>
<dbReference type="PANTHER" id="PTHR35370:SF1">
    <property type="entry name" value="TYPE VI SECRETION SYSTEM COMPONENT TSSF1"/>
    <property type="match status" value="1"/>
</dbReference>
<accession>W0AE77</accession>
<dbReference type="STRING" id="1123269.NX02_18635"/>
<dbReference type="EMBL" id="CP006644">
    <property type="protein sequence ID" value="AHE55396.1"/>
    <property type="molecule type" value="Genomic_DNA"/>
</dbReference>
<dbReference type="AlphaFoldDB" id="W0AE77"/>
<dbReference type="PIRSF" id="PIRSF028304">
    <property type="entry name" value="UCP028304"/>
    <property type="match status" value="1"/>
</dbReference>
<name>W0AE77_9SPHN</name>
<keyword evidence="2" id="KW-1185">Reference proteome</keyword>
<protein>
    <recommendedName>
        <fullName evidence="3">Type VI secretion protein</fullName>
    </recommendedName>
</protein>